<proteinExistence type="predicted"/>
<feature type="compositionally biased region" description="Polar residues" evidence="1">
    <location>
        <begin position="1"/>
        <end position="12"/>
    </location>
</feature>
<gene>
    <name evidence="2" type="ORF">PSTG_10703</name>
</gene>
<sequence>MSTPHKSTTDPNMNYDKVVSRSTNPDPPPEWMRPQYDPIISKAANLRFLMLKYDIPHLGSSKKAELVMLFNNKLKPKIPELLKAHCSVVGLCAGIFDVALGGHLTAEDNDCYLAAQDSVKPCNKPDVGPEPVPKHHPSLEGKTVAQIKQMMLNLDPPVSVPSKILLGPLKTLVTAKLNAADAKSCRILTAGGSVEPCKGPNQDEAVTVYHHSFKGKTVAQIKQMMFNLNPPVLVPSKTLLKPLKTLATAKLNAADAKSHRIEIQAQHHLDSDSNSDLTELSSSKSEDENHHPTNVSPNRPTGGRCVKSPFKTPLQTLIDTGTLKHPTSTPKYRPIKTHLGTVKTPSQTLIDTGTHPGAVKNPLQTLNDTSTSNHPGSVETPNAVPHQIPAAALRPEAWVSSDGASPLANPPLRIPSVAAIPILDSPSEQCVPEILNPVSPRAWPIKVSRPPPLPNSIIPPLIDFLSSSSANPAPPIATPNVLESETMRLLSGIDLSKPLPDKGSKTSDLIFLDEPLEAYNFPISVPVLPFTKLASQHQKEKQPQPCTNVIAGKAPDQQYFTQAPCTSFNSDEAPNEHSCPPINKHITKDNGFAPMNIDDTQINDSQSHDKDTTKLHPSDNILRLKSPAPIARDTQSHAQDTTTLHPSDNIFQCLIEDIEQVKMRLKYPLPISGKVHTATSAPATFPQLAATQIVPYSPVPESNPPLDPTTNNASTFPQIISDSPVPPLNSTTNDSASAATQIVSDFSILESMAKLNATTNNASAATQISSESRVLESNPPLNCRTDNSSAATQIGSDLPVLKSNRPHNSMTNNASAATQISSQLPVLESNHPLNLTTGNGNATTQIMPDLPVLQSNSPPNSRTNETTAATQSLALTVIPKYRFQIHGWCLPSGKYDPFK</sequence>
<feature type="region of interest" description="Disordered" evidence="1">
    <location>
        <begin position="1"/>
        <end position="34"/>
    </location>
</feature>
<dbReference type="EMBL" id="AJIL01000088">
    <property type="protein sequence ID" value="KNE96012.1"/>
    <property type="molecule type" value="Genomic_DNA"/>
</dbReference>
<feature type="region of interest" description="Disordered" evidence="1">
    <location>
        <begin position="266"/>
        <end position="310"/>
    </location>
</feature>
<protein>
    <recommendedName>
        <fullName evidence="4">HeH/LEM domain-containing protein</fullName>
    </recommendedName>
</protein>
<evidence type="ECO:0000256" key="1">
    <source>
        <dbReference type="SAM" id="MobiDB-lite"/>
    </source>
</evidence>
<evidence type="ECO:0000313" key="2">
    <source>
        <dbReference type="EMBL" id="KNE96012.1"/>
    </source>
</evidence>
<name>A0A0L0V9Q5_9BASI</name>
<organism evidence="2 3">
    <name type="scientific">Puccinia striiformis f. sp. tritici PST-78</name>
    <dbReference type="NCBI Taxonomy" id="1165861"/>
    <lineage>
        <taxon>Eukaryota</taxon>
        <taxon>Fungi</taxon>
        <taxon>Dikarya</taxon>
        <taxon>Basidiomycota</taxon>
        <taxon>Pucciniomycotina</taxon>
        <taxon>Pucciniomycetes</taxon>
        <taxon>Pucciniales</taxon>
        <taxon>Pucciniaceae</taxon>
        <taxon>Puccinia</taxon>
    </lineage>
</organism>
<comment type="caution">
    <text evidence="2">The sequence shown here is derived from an EMBL/GenBank/DDBJ whole genome shotgun (WGS) entry which is preliminary data.</text>
</comment>
<accession>A0A0L0V9Q5</accession>
<evidence type="ECO:0000313" key="3">
    <source>
        <dbReference type="Proteomes" id="UP000054564"/>
    </source>
</evidence>
<reference evidence="3" key="1">
    <citation type="submission" date="2014-03" db="EMBL/GenBank/DDBJ databases">
        <title>The Genome Sequence of Puccinia striiformis f. sp. tritici PST-78.</title>
        <authorList>
            <consortium name="The Broad Institute Genome Sequencing Platform"/>
            <person name="Cuomo C."/>
            <person name="Hulbert S."/>
            <person name="Chen X."/>
            <person name="Walker B."/>
            <person name="Young S.K."/>
            <person name="Zeng Q."/>
            <person name="Gargeya S."/>
            <person name="Fitzgerald M."/>
            <person name="Haas B."/>
            <person name="Abouelleil A."/>
            <person name="Alvarado L."/>
            <person name="Arachchi H.M."/>
            <person name="Berlin A.M."/>
            <person name="Chapman S.B."/>
            <person name="Goldberg J."/>
            <person name="Griggs A."/>
            <person name="Gujja S."/>
            <person name="Hansen M."/>
            <person name="Howarth C."/>
            <person name="Imamovic A."/>
            <person name="Larimer J."/>
            <person name="McCowan C."/>
            <person name="Montmayeur A."/>
            <person name="Murphy C."/>
            <person name="Neiman D."/>
            <person name="Pearson M."/>
            <person name="Priest M."/>
            <person name="Roberts A."/>
            <person name="Saif S."/>
            <person name="Shea T."/>
            <person name="Sisk P."/>
            <person name="Sykes S."/>
            <person name="Wortman J."/>
            <person name="Nusbaum C."/>
            <person name="Birren B."/>
        </authorList>
    </citation>
    <scope>NUCLEOTIDE SEQUENCE [LARGE SCALE GENOMIC DNA]</scope>
    <source>
        <strain evidence="3">race PST-78</strain>
    </source>
</reference>
<evidence type="ECO:0008006" key="4">
    <source>
        <dbReference type="Google" id="ProtNLM"/>
    </source>
</evidence>
<keyword evidence="3" id="KW-1185">Reference proteome</keyword>
<feature type="region of interest" description="Disordered" evidence="1">
    <location>
        <begin position="564"/>
        <end position="626"/>
    </location>
</feature>
<feature type="compositionally biased region" description="Polar residues" evidence="1">
    <location>
        <begin position="272"/>
        <end position="283"/>
    </location>
</feature>
<dbReference type="Proteomes" id="UP000054564">
    <property type="component" value="Unassembled WGS sequence"/>
</dbReference>
<feature type="compositionally biased region" description="Basic and acidic residues" evidence="1">
    <location>
        <begin position="606"/>
        <end position="617"/>
    </location>
</feature>
<dbReference type="AlphaFoldDB" id="A0A0L0V9Q5"/>